<keyword evidence="1" id="KW-0472">Membrane</keyword>
<reference evidence="2" key="1">
    <citation type="submission" date="2019-10" db="EMBL/GenBank/DDBJ databases">
        <title>Conservation and host-specific expression of non-tandemly repeated heterogenous ribosome RNA gene in arbuscular mycorrhizal fungi.</title>
        <authorList>
            <person name="Maeda T."/>
            <person name="Kobayashi Y."/>
            <person name="Nakagawa T."/>
            <person name="Ezawa T."/>
            <person name="Yamaguchi K."/>
            <person name="Bino T."/>
            <person name="Nishimoto Y."/>
            <person name="Shigenobu S."/>
            <person name="Kawaguchi M."/>
        </authorList>
    </citation>
    <scope>NUCLEOTIDE SEQUENCE</scope>
    <source>
        <strain evidence="2">HR1</strain>
    </source>
</reference>
<comment type="caution">
    <text evidence="2">The sequence shown here is derived from an EMBL/GenBank/DDBJ whole genome shotgun (WGS) entry which is preliminary data.</text>
</comment>
<dbReference type="OrthoDB" id="2435427at2759"/>
<dbReference type="EMBL" id="BLAL01000080">
    <property type="protein sequence ID" value="GES84461.1"/>
    <property type="molecule type" value="Genomic_DNA"/>
</dbReference>
<keyword evidence="1" id="KW-0812">Transmembrane</keyword>
<gene>
    <name evidence="2" type="ORF">RCL2_001157800</name>
</gene>
<dbReference type="AlphaFoldDB" id="A0A8H3LD26"/>
<accession>A0A8H3LD26</accession>
<organism evidence="2 3">
    <name type="scientific">Rhizophagus clarus</name>
    <dbReference type="NCBI Taxonomy" id="94130"/>
    <lineage>
        <taxon>Eukaryota</taxon>
        <taxon>Fungi</taxon>
        <taxon>Fungi incertae sedis</taxon>
        <taxon>Mucoromycota</taxon>
        <taxon>Glomeromycotina</taxon>
        <taxon>Glomeromycetes</taxon>
        <taxon>Glomerales</taxon>
        <taxon>Glomeraceae</taxon>
        <taxon>Rhizophagus</taxon>
    </lineage>
</organism>
<sequence length="204" mass="23815">MPLALSVCNLHEIIMKKLYTIHGNPLSFTIYIPSEEWIYLQFCSTNIITIRSIYHTGQFNIKFKIQGQLLQKNSDNAYYYIALFCYIFISILEDIFGSFYDSQVFVSYKNTTFEPNPAIRHSTEFLNALNIQYEYQIVLIALLLQEDFDILIAVCTMPNHSWINLIECIISILNLSLQGVAIKRNQMSPESVTLFEMTIDKYFR</sequence>
<evidence type="ECO:0000256" key="1">
    <source>
        <dbReference type="SAM" id="Phobius"/>
    </source>
</evidence>
<dbReference type="Proteomes" id="UP000615446">
    <property type="component" value="Unassembled WGS sequence"/>
</dbReference>
<protein>
    <submittedName>
        <fullName evidence="2">Uncharacterized protein</fullName>
    </submittedName>
</protein>
<evidence type="ECO:0000313" key="2">
    <source>
        <dbReference type="EMBL" id="GES84461.1"/>
    </source>
</evidence>
<keyword evidence="1" id="KW-1133">Transmembrane helix</keyword>
<name>A0A8H3LD26_9GLOM</name>
<proteinExistence type="predicted"/>
<evidence type="ECO:0000313" key="3">
    <source>
        <dbReference type="Proteomes" id="UP000615446"/>
    </source>
</evidence>
<feature type="transmembrane region" description="Helical" evidence="1">
    <location>
        <begin position="77"/>
        <end position="100"/>
    </location>
</feature>